<evidence type="ECO:0000313" key="3">
    <source>
        <dbReference type="Proteomes" id="UP000028294"/>
    </source>
</evidence>
<evidence type="ECO:0000313" key="1">
    <source>
        <dbReference type="EMBL" id="QCQ37085.1"/>
    </source>
</evidence>
<sequence>MTYLIVIGCIALYMGYFFYVKQKNAQRAAVVNQTDFKAEFAKVEAYRKQFLDSDGLFLKEAMKQARIDAVNYANIEYTLADSLKNDMKNKLKGMATLGTVRFRSVHTPKYLVLSGDTLHLFDTDTDGEIDTHLTFPPLRLKESRLIEYPLAGQEKAQAEARGNNVKTYKLSLQTDDKPLELIIYSCLIFTNIPETPGSPEEAVRDIVVANDFLKQLGDLYPNLKVRLPIL</sequence>
<proteinExistence type="predicted"/>
<reference evidence="2 4" key="1">
    <citation type="submission" date="2018-08" db="EMBL/GenBank/DDBJ databases">
        <title>A genome reference for cultivated species of the human gut microbiota.</title>
        <authorList>
            <person name="Zou Y."/>
            <person name="Xue W."/>
            <person name="Luo G."/>
        </authorList>
    </citation>
    <scope>NUCLEOTIDE SEQUENCE [LARGE SCALE GENOMIC DNA]</scope>
    <source>
        <strain evidence="2 4">AF14-26</strain>
    </source>
</reference>
<gene>
    <name evidence="2" type="ORF">DWW08_05690</name>
    <name evidence="1" type="ORF">IA74_013735</name>
</gene>
<dbReference type="AlphaFoldDB" id="A0A412YK94"/>
<protein>
    <submittedName>
        <fullName evidence="2">Uncharacterized protein</fullName>
    </submittedName>
</protein>
<dbReference type="Proteomes" id="UP000028294">
    <property type="component" value="Chromosome"/>
</dbReference>
<organism evidence="2 4">
    <name type="scientific">Bacteroides fragilis</name>
    <dbReference type="NCBI Taxonomy" id="817"/>
    <lineage>
        <taxon>Bacteria</taxon>
        <taxon>Pseudomonadati</taxon>
        <taxon>Bacteroidota</taxon>
        <taxon>Bacteroidia</taxon>
        <taxon>Bacteroidales</taxon>
        <taxon>Bacteroidaceae</taxon>
        <taxon>Bacteroides</taxon>
    </lineage>
</organism>
<name>A0A412YK94_BACFG</name>
<accession>A0A412YK94</accession>
<dbReference type="RefSeq" id="WP_032530272.1">
    <property type="nucleotide sequence ID" value="NZ_CP036553.1"/>
</dbReference>
<evidence type="ECO:0000313" key="2">
    <source>
        <dbReference type="EMBL" id="RGV57856.1"/>
    </source>
</evidence>
<dbReference type="EMBL" id="QRZH01000003">
    <property type="protein sequence ID" value="RGV57856.1"/>
    <property type="molecule type" value="Genomic_DNA"/>
</dbReference>
<reference evidence="1 3" key="2">
    <citation type="submission" date="2019-03" db="EMBL/GenBank/DDBJ databases">
        <title>Complete genome assembly of MDR B. fragilis.</title>
        <authorList>
            <person name="Sydenham T.V."/>
            <person name="Hasman H."/>
            <person name="Justesen U.S."/>
        </authorList>
    </citation>
    <scope>NUCLEOTIDE SEQUENCE [LARGE SCALE GENOMIC DNA]</scope>
    <source>
        <strain evidence="1 3">DCMOUH0067B</strain>
    </source>
</reference>
<dbReference type="EMBL" id="CP036553">
    <property type="protein sequence ID" value="QCQ37085.1"/>
    <property type="molecule type" value="Genomic_DNA"/>
</dbReference>
<evidence type="ECO:0000313" key="4">
    <source>
        <dbReference type="Proteomes" id="UP000286270"/>
    </source>
</evidence>
<dbReference type="Proteomes" id="UP000286270">
    <property type="component" value="Unassembled WGS sequence"/>
</dbReference>